<evidence type="ECO:0000313" key="3">
    <source>
        <dbReference type="EnsemblPlants" id="AUR62007106-RA:cds"/>
    </source>
</evidence>
<dbReference type="InterPro" id="IPR000573">
    <property type="entry name" value="AconitaseA/IPMdHydase_ssu_swvl"/>
</dbReference>
<keyword evidence="1" id="KW-0456">Lyase</keyword>
<dbReference type="AlphaFoldDB" id="A0A803L5G7"/>
<protein>
    <recommendedName>
        <fullName evidence="2">Aconitase A/isopropylmalate dehydratase small subunit swivel domain-containing protein</fullName>
    </recommendedName>
</protein>
<dbReference type="OMA" id="GCRTAGM"/>
<dbReference type="PANTHER" id="PTHR43345:SF2">
    <property type="entry name" value="3-ISOPROPYLMALATE DEHYDRATASE SMALL SUBUNIT 1"/>
    <property type="match status" value="1"/>
</dbReference>
<dbReference type="Gramene" id="AUR62007106-RA">
    <property type="protein sequence ID" value="AUR62007106-RA:cds"/>
    <property type="gene ID" value="AUR62007106"/>
</dbReference>
<evidence type="ECO:0000259" key="2">
    <source>
        <dbReference type="Pfam" id="PF00694"/>
    </source>
</evidence>
<dbReference type="GO" id="GO:0043436">
    <property type="term" value="P:oxoacid metabolic process"/>
    <property type="evidence" value="ECO:0007669"/>
    <property type="project" value="UniProtKB-ARBA"/>
</dbReference>
<dbReference type="GO" id="GO:0016836">
    <property type="term" value="F:hydro-lyase activity"/>
    <property type="evidence" value="ECO:0007669"/>
    <property type="project" value="UniProtKB-ARBA"/>
</dbReference>
<dbReference type="SUPFAM" id="SSF52016">
    <property type="entry name" value="LeuD/IlvD-like"/>
    <property type="match status" value="1"/>
</dbReference>
<name>A0A803L5G7_CHEQI</name>
<reference evidence="3" key="1">
    <citation type="journal article" date="2017" name="Nature">
        <title>The genome of Chenopodium quinoa.</title>
        <authorList>
            <person name="Jarvis D.E."/>
            <person name="Ho Y.S."/>
            <person name="Lightfoot D.J."/>
            <person name="Schmoeckel S.M."/>
            <person name="Li B."/>
            <person name="Borm T.J.A."/>
            <person name="Ohyanagi H."/>
            <person name="Mineta K."/>
            <person name="Michell C.T."/>
            <person name="Saber N."/>
            <person name="Kharbatia N.M."/>
            <person name="Rupper R.R."/>
            <person name="Sharp A.R."/>
            <person name="Dally N."/>
            <person name="Boughton B.A."/>
            <person name="Woo Y.H."/>
            <person name="Gao G."/>
            <person name="Schijlen E.G.W.M."/>
            <person name="Guo X."/>
            <person name="Momin A.A."/>
            <person name="Negrao S."/>
            <person name="Al-Babili S."/>
            <person name="Gehring C."/>
            <person name="Roessner U."/>
            <person name="Jung C."/>
            <person name="Murphy K."/>
            <person name="Arold S.T."/>
            <person name="Gojobori T."/>
            <person name="van der Linden C.G."/>
            <person name="van Loo E.N."/>
            <person name="Jellen E.N."/>
            <person name="Maughan P.J."/>
            <person name="Tester M."/>
        </authorList>
    </citation>
    <scope>NUCLEOTIDE SEQUENCE [LARGE SCALE GENOMIC DNA]</scope>
    <source>
        <strain evidence="3">cv. PI 614886</strain>
    </source>
</reference>
<evidence type="ECO:0000256" key="1">
    <source>
        <dbReference type="ARBA" id="ARBA00023239"/>
    </source>
</evidence>
<dbReference type="EnsemblPlants" id="AUR62007106-RA">
    <property type="protein sequence ID" value="AUR62007106-RA:cds"/>
    <property type="gene ID" value="AUR62007106"/>
</dbReference>
<dbReference type="Proteomes" id="UP000596660">
    <property type="component" value="Unplaced"/>
</dbReference>
<dbReference type="InterPro" id="IPR015928">
    <property type="entry name" value="Aconitase/3IPM_dehydase_swvl"/>
</dbReference>
<dbReference type="Pfam" id="PF00694">
    <property type="entry name" value="Aconitase_C"/>
    <property type="match status" value="1"/>
</dbReference>
<evidence type="ECO:0000313" key="4">
    <source>
        <dbReference type="Proteomes" id="UP000596660"/>
    </source>
</evidence>
<dbReference type="InterPro" id="IPR050075">
    <property type="entry name" value="LeuD"/>
</dbReference>
<proteinExistence type="predicted"/>
<keyword evidence="4" id="KW-1185">Reference proteome</keyword>
<sequence>MDHYPLRFVEDDGIKSKYSIIIAGNNFGCGREHAAVDALSDAGTRAVVAESYDGVFLKNSNSSGLIFALESEVRICDEFKTGDVATVDVEERVLVNQTTGIVYQLKAVAADAGWAGLARIASIGVFRGWADAGGRLGCRTAGMGQGGLMAVGG</sequence>
<reference evidence="3" key="2">
    <citation type="submission" date="2021-03" db="UniProtKB">
        <authorList>
            <consortium name="EnsemblPlants"/>
        </authorList>
    </citation>
    <scope>IDENTIFICATION</scope>
</reference>
<feature type="domain" description="Aconitase A/isopropylmalate dehydratase small subunit swivel" evidence="2">
    <location>
        <begin position="20"/>
        <end position="66"/>
    </location>
</feature>
<accession>A0A803L5G7</accession>
<dbReference type="PANTHER" id="PTHR43345">
    <property type="entry name" value="3-ISOPROPYLMALATE DEHYDRATASE SMALL SUBUNIT 2-RELATED-RELATED"/>
    <property type="match status" value="1"/>
</dbReference>
<organism evidence="3 4">
    <name type="scientific">Chenopodium quinoa</name>
    <name type="common">Quinoa</name>
    <dbReference type="NCBI Taxonomy" id="63459"/>
    <lineage>
        <taxon>Eukaryota</taxon>
        <taxon>Viridiplantae</taxon>
        <taxon>Streptophyta</taxon>
        <taxon>Embryophyta</taxon>
        <taxon>Tracheophyta</taxon>
        <taxon>Spermatophyta</taxon>
        <taxon>Magnoliopsida</taxon>
        <taxon>eudicotyledons</taxon>
        <taxon>Gunneridae</taxon>
        <taxon>Pentapetalae</taxon>
        <taxon>Caryophyllales</taxon>
        <taxon>Chenopodiaceae</taxon>
        <taxon>Chenopodioideae</taxon>
        <taxon>Atripliceae</taxon>
        <taxon>Chenopodium</taxon>
    </lineage>
</organism>
<dbReference type="Gene3D" id="3.20.19.10">
    <property type="entry name" value="Aconitase, domain 4"/>
    <property type="match status" value="1"/>
</dbReference>